<keyword evidence="3" id="KW-1185">Reference proteome</keyword>
<reference evidence="3" key="1">
    <citation type="journal article" date="2013" name="Genetics">
        <title>The draft genome and transcriptome of Panagrellus redivivus are shaped by the harsh demands of a free-living lifestyle.</title>
        <authorList>
            <person name="Srinivasan J."/>
            <person name="Dillman A.R."/>
            <person name="Macchietto M.G."/>
            <person name="Heikkinen L."/>
            <person name="Lakso M."/>
            <person name="Fracchia K.M."/>
            <person name="Antoshechkin I."/>
            <person name="Mortazavi A."/>
            <person name="Wong G."/>
            <person name="Sternberg P.W."/>
        </authorList>
    </citation>
    <scope>NUCLEOTIDE SEQUENCE [LARGE SCALE GENOMIC DNA]</scope>
    <source>
        <strain evidence="3">MT8872</strain>
    </source>
</reference>
<feature type="compositionally biased region" description="Low complexity" evidence="1">
    <location>
        <begin position="156"/>
        <end position="172"/>
    </location>
</feature>
<keyword evidence="2" id="KW-1133">Transmembrane helix</keyword>
<evidence type="ECO:0000313" key="4">
    <source>
        <dbReference type="WBParaSite" id="Pan_g18663.t1"/>
    </source>
</evidence>
<feature type="transmembrane region" description="Helical" evidence="2">
    <location>
        <begin position="327"/>
        <end position="348"/>
    </location>
</feature>
<name>A0A7E4VCL3_PANRE</name>
<protein>
    <submittedName>
        <fullName evidence="4">XK-related protein</fullName>
    </submittedName>
</protein>
<dbReference type="AlphaFoldDB" id="A0A7E4VCL3"/>
<dbReference type="WBParaSite" id="Pan_g18663.t1">
    <property type="protein sequence ID" value="Pan_g18663.t1"/>
    <property type="gene ID" value="Pan_g18663"/>
</dbReference>
<feature type="transmembrane region" description="Helical" evidence="2">
    <location>
        <begin position="426"/>
        <end position="454"/>
    </location>
</feature>
<feature type="compositionally biased region" description="Polar residues" evidence="1">
    <location>
        <begin position="146"/>
        <end position="155"/>
    </location>
</feature>
<evidence type="ECO:0000313" key="3">
    <source>
        <dbReference type="Proteomes" id="UP000492821"/>
    </source>
</evidence>
<evidence type="ECO:0000256" key="2">
    <source>
        <dbReference type="SAM" id="Phobius"/>
    </source>
</evidence>
<feature type="transmembrane region" description="Helical" evidence="2">
    <location>
        <begin position="297"/>
        <end position="320"/>
    </location>
</feature>
<keyword evidence="2" id="KW-0472">Membrane</keyword>
<keyword evidence="2" id="KW-0812">Transmembrane</keyword>
<feature type="compositionally biased region" description="Low complexity" evidence="1">
    <location>
        <begin position="128"/>
        <end position="145"/>
    </location>
</feature>
<evidence type="ECO:0000256" key="1">
    <source>
        <dbReference type="SAM" id="MobiDB-lite"/>
    </source>
</evidence>
<accession>A0A7E4VCL3</accession>
<feature type="region of interest" description="Disordered" evidence="1">
    <location>
        <begin position="102"/>
        <end position="244"/>
    </location>
</feature>
<organism evidence="3 4">
    <name type="scientific">Panagrellus redivivus</name>
    <name type="common">Microworm</name>
    <dbReference type="NCBI Taxonomy" id="6233"/>
    <lineage>
        <taxon>Eukaryota</taxon>
        <taxon>Metazoa</taxon>
        <taxon>Ecdysozoa</taxon>
        <taxon>Nematoda</taxon>
        <taxon>Chromadorea</taxon>
        <taxon>Rhabditida</taxon>
        <taxon>Tylenchina</taxon>
        <taxon>Panagrolaimomorpha</taxon>
        <taxon>Panagrolaimoidea</taxon>
        <taxon>Panagrolaimidae</taxon>
        <taxon>Panagrellus</taxon>
    </lineage>
</organism>
<feature type="region of interest" description="Disordered" evidence="1">
    <location>
        <begin position="1"/>
        <end position="66"/>
    </location>
</feature>
<dbReference type="Proteomes" id="UP000492821">
    <property type="component" value="Unassembled WGS sequence"/>
</dbReference>
<feature type="compositionally biased region" description="Polar residues" evidence="1">
    <location>
        <begin position="182"/>
        <end position="244"/>
    </location>
</feature>
<proteinExistence type="predicted"/>
<feature type="compositionally biased region" description="Polar residues" evidence="1">
    <location>
        <begin position="102"/>
        <end position="111"/>
    </location>
</feature>
<feature type="compositionally biased region" description="Basic and acidic residues" evidence="1">
    <location>
        <begin position="1"/>
        <end position="14"/>
    </location>
</feature>
<sequence length="513" mass="56682">MPIDENHYDDDGVRIKTPTINPPSPVLNPHLRVRATRDLRMPESSLHSSAGAEFDDTSATVKKRRAKVPEDGFAVLRDPKPKVIVKGSAMPKKVTVIGSTTVGANNTNLMPPSSAAAGTKSTSERPKTTANTTNSKTTTNEAITTPSVTQSVPEENSNASVAVSPSPHSPVAGKKHSDSYKVESTQQPSTSARQEPMAPTQTASSRKQTSTKQSIRRPSTGTPVPNGGDSQRGNKSQSLWTAVSSRTPLSVRTAMENTMTLAPTATCIDWDETKALTFNVNLASRRSPSIFCLQLRWVLLIWGLVLSFLDSAMLITCVFYQTMFLRYTFNYVFILTFPSGPALLYLMITQKFSGFFWKTHISCQVFRLFINSFLFADYYFTYMDEKDLLESWYVSVVSTSNGTEANWVQHFTNDQKVQILDTLSMYYASATTALGVSTILTVVTFGFATTVYYYEKDTVVKKQDRWRRRLGEVLEAQGLSREAAMVLSTDVVSTGHNCQMNIVHPTEGNATNQ</sequence>
<reference evidence="4" key="2">
    <citation type="submission" date="2020-10" db="UniProtKB">
        <authorList>
            <consortium name="WormBaseParasite"/>
        </authorList>
    </citation>
    <scope>IDENTIFICATION</scope>
</reference>